<name>A0A3N2CPE6_9ACTN</name>
<protein>
    <submittedName>
        <fullName evidence="2">ABC-2 type transport system permease protein</fullName>
    </submittedName>
</protein>
<dbReference type="AlphaFoldDB" id="A0A3N2CPE6"/>
<keyword evidence="1" id="KW-0472">Membrane</keyword>
<organism evidence="2 3">
    <name type="scientific">Nocardioides aurantiacus</name>
    <dbReference type="NCBI Taxonomy" id="86796"/>
    <lineage>
        <taxon>Bacteria</taxon>
        <taxon>Bacillati</taxon>
        <taxon>Actinomycetota</taxon>
        <taxon>Actinomycetes</taxon>
        <taxon>Propionibacteriales</taxon>
        <taxon>Nocardioidaceae</taxon>
        <taxon>Nocardioides</taxon>
    </lineage>
</organism>
<evidence type="ECO:0000313" key="3">
    <source>
        <dbReference type="Proteomes" id="UP000281738"/>
    </source>
</evidence>
<keyword evidence="1" id="KW-0812">Transmembrane</keyword>
<dbReference type="Proteomes" id="UP000281738">
    <property type="component" value="Unassembled WGS sequence"/>
</dbReference>
<dbReference type="RefSeq" id="WP_123388770.1">
    <property type="nucleotide sequence ID" value="NZ_RKHO01000001.1"/>
</dbReference>
<evidence type="ECO:0000313" key="2">
    <source>
        <dbReference type="EMBL" id="ROR89407.1"/>
    </source>
</evidence>
<accession>A0A3N2CPE6</accession>
<keyword evidence="3" id="KW-1185">Reference proteome</keyword>
<feature type="transmembrane region" description="Helical" evidence="1">
    <location>
        <begin position="161"/>
        <end position="182"/>
    </location>
</feature>
<feature type="transmembrane region" description="Helical" evidence="1">
    <location>
        <begin position="498"/>
        <end position="524"/>
    </location>
</feature>
<feature type="transmembrane region" description="Helical" evidence="1">
    <location>
        <begin position="429"/>
        <end position="452"/>
    </location>
</feature>
<comment type="caution">
    <text evidence="2">The sequence shown here is derived from an EMBL/GenBank/DDBJ whole genome shotgun (WGS) entry which is preliminary data.</text>
</comment>
<gene>
    <name evidence="2" type="ORF">EDD33_0231</name>
</gene>
<feature type="transmembrane region" description="Helical" evidence="1">
    <location>
        <begin position="238"/>
        <end position="258"/>
    </location>
</feature>
<dbReference type="EMBL" id="RKHO01000001">
    <property type="protein sequence ID" value="ROR89407.1"/>
    <property type="molecule type" value="Genomic_DNA"/>
</dbReference>
<feature type="transmembrane region" description="Helical" evidence="1">
    <location>
        <begin position="27"/>
        <end position="45"/>
    </location>
</feature>
<sequence length="530" mass="52891">MSTRLAGVGPLLRVSLRQDALRTVPWVLLVCLLPVSSVVAYDLVFPAARDRAALAASMGSNPALSLLLGPARDLSTADGFAGWRSGQVGAVFAGLMTVLVVVRHSRAQEDSGQAELLASAVMARGSRLAVALLVAGLAAGATGVTCAVATVSAGGDPRSSWLLAATFTASGLVFAGVAAVTAQLASDARTATGLAVAVLGLSYVLRGYLDAAGAPAWTTWLTPLGWLEATRPGAGDRPAPLLLALVASVALAAAAFVLQSRRDFGQGLLAARTGPAEAGSVGSPWGLAVRLQRGPVLAWVLAVVGTGLLLGSLTGSVGDLVAENPTMAALLASGALSAGGLAFAFVVTMLQVLALLAAVAGVQVVVRAHAEEAAHRLEQLLAAGLRRRTHLATHAVIALGAPSLALLLAGAALGVVAHGQEPDVATGDVVLQAAATLPAVWLLVGLALAAVGAAPRLRAVGWLAVVGTFVLTVLGPTLDLPGWALDLSPLRHVPDVAAPGLAWGGSAALAAVAAGLVAVAFVGLERRDVG</sequence>
<feature type="transmembrane region" description="Helical" evidence="1">
    <location>
        <begin position="128"/>
        <end position="155"/>
    </location>
</feature>
<feature type="transmembrane region" description="Helical" evidence="1">
    <location>
        <begin position="395"/>
        <end position="417"/>
    </location>
</feature>
<feature type="transmembrane region" description="Helical" evidence="1">
    <location>
        <begin position="296"/>
        <end position="318"/>
    </location>
</feature>
<feature type="transmembrane region" description="Helical" evidence="1">
    <location>
        <begin position="338"/>
        <end position="366"/>
    </location>
</feature>
<feature type="transmembrane region" description="Helical" evidence="1">
    <location>
        <begin position="194"/>
        <end position="218"/>
    </location>
</feature>
<feature type="transmembrane region" description="Helical" evidence="1">
    <location>
        <begin position="83"/>
        <end position="102"/>
    </location>
</feature>
<proteinExistence type="predicted"/>
<evidence type="ECO:0000256" key="1">
    <source>
        <dbReference type="SAM" id="Phobius"/>
    </source>
</evidence>
<dbReference type="OrthoDB" id="2014935at2"/>
<feature type="transmembrane region" description="Helical" evidence="1">
    <location>
        <begin position="459"/>
        <end position="478"/>
    </location>
</feature>
<keyword evidence="1" id="KW-1133">Transmembrane helix</keyword>
<reference evidence="2 3" key="1">
    <citation type="submission" date="2018-11" db="EMBL/GenBank/DDBJ databases">
        <title>Sequencing the genomes of 1000 actinobacteria strains.</title>
        <authorList>
            <person name="Klenk H.-P."/>
        </authorList>
    </citation>
    <scope>NUCLEOTIDE SEQUENCE [LARGE SCALE GENOMIC DNA]</scope>
    <source>
        <strain evidence="2 3">DSM 12652</strain>
    </source>
</reference>